<comment type="caution">
    <text evidence="2">The sequence shown here is derived from an EMBL/GenBank/DDBJ whole genome shotgun (WGS) entry which is preliminary data.</text>
</comment>
<dbReference type="Proteomes" id="UP000499080">
    <property type="component" value="Unassembled WGS sequence"/>
</dbReference>
<accession>A0A4Y2JMG2</accession>
<keyword evidence="3" id="KW-1185">Reference proteome</keyword>
<dbReference type="OrthoDB" id="6913304at2759"/>
<evidence type="ECO:0000313" key="3">
    <source>
        <dbReference type="Proteomes" id="UP000499080"/>
    </source>
</evidence>
<organism evidence="2 3">
    <name type="scientific">Araneus ventricosus</name>
    <name type="common">Orbweaver spider</name>
    <name type="synonym">Epeira ventricosa</name>
    <dbReference type="NCBI Taxonomy" id="182803"/>
    <lineage>
        <taxon>Eukaryota</taxon>
        <taxon>Metazoa</taxon>
        <taxon>Ecdysozoa</taxon>
        <taxon>Arthropoda</taxon>
        <taxon>Chelicerata</taxon>
        <taxon>Arachnida</taxon>
        <taxon>Araneae</taxon>
        <taxon>Araneomorphae</taxon>
        <taxon>Entelegynae</taxon>
        <taxon>Araneoidea</taxon>
        <taxon>Araneidae</taxon>
        <taxon>Araneus</taxon>
    </lineage>
</organism>
<proteinExistence type="predicted"/>
<gene>
    <name evidence="2" type="ORF">AVEN_168972_1</name>
</gene>
<evidence type="ECO:0000256" key="1">
    <source>
        <dbReference type="SAM" id="MobiDB-lite"/>
    </source>
</evidence>
<name>A0A4Y2JMG2_ARAVE</name>
<dbReference type="AlphaFoldDB" id="A0A4Y2JMG2"/>
<protein>
    <submittedName>
        <fullName evidence="2">Uncharacterized protein</fullName>
    </submittedName>
</protein>
<evidence type="ECO:0000313" key="2">
    <source>
        <dbReference type="EMBL" id="GBM91137.1"/>
    </source>
</evidence>
<dbReference type="EMBL" id="BGPR01003676">
    <property type="protein sequence ID" value="GBM91137.1"/>
    <property type="molecule type" value="Genomic_DNA"/>
</dbReference>
<feature type="region of interest" description="Disordered" evidence="1">
    <location>
        <begin position="1"/>
        <end position="46"/>
    </location>
</feature>
<sequence>MYNFAASFDVPSEADCSPLGTPLGSGAPRRSRQLPTPPNCDGDFGRVEKNLRKHETIFLPEQYREIIMQSGRNHHGTDMTLYFLHFKDLHNELQLTNREANVLNEKVAFRDNV</sequence>
<reference evidence="2 3" key="1">
    <citation type="journal article" date="2019" name="Sci. Rep.">
        <title>Orb-weaving spider Araneus ventricosus genome elucidates the spidroin gene catalogue.</title>
        <authorList>
            <person name="Kono N."/>
            <person name="Nakamura H."/>
            <person name="Ohtoshi R."/>
            <person name="Moran D.A.P."/>
            <person name="Shinohara A."/>
            <person name="Yoshida Y."/>
            <person name="Fujiwara M."/>
            <person name="Mori M."/>
            <person name="Tomita M."/>
            <person name="Arakawa K."/>
        </authorList>
    </citation>
    <scope>NUCLEOTIDE SEQUENCE [LARGE SCALE GENOMIC DNA]</scope>
</reference>